<name>A0A9X2U914_9BACT</name>
<proteinExistence type="predicted"/>
<dbReference type="AlphaFoldDB" id="A0A9X2U914"/>
<evidence type="ECO:0000256" key="1">
    <source>
        <dbReference type="SAM" id="MobiDB-lite"/>
    </source>
</evidence>
<gene>
    <name evidence="2" type="ORF">GGP83_001971</name>
</gene>
<dbReference type="Proteomes" id="UP001155010">
    <property type="component" value="Unassembled WGS sequence"/>
</dbReference>
<accession>A0A9X2U914</accession>
<evidence type="ECO:0000313" key="2">
    <source>
        <dbReference type="EMBL" id="MCS3952015.1"/>
    </source>
</evidence>
<reference evidence="2" key="1">
    <citation type="submission" date="2022-08" db="EMBL/GenBank/DDBJ databases">
        <title>Genomic Encyclopedia of Type Strains, Phase V (KMG-V): Genome sequencing to study the core and pangenomes of soil and plant-associated prokaryotes.</title>
        <authorList>
            <person name="Whitman W."/>
        </authorList>
    </citation>
    <scope>NUCLEOTIDE SEQUENCE</scope>
    <source>
        <strain evidence="2">SP2017</strain>
    </source>
</reference>
<sequence length="42" mass="4856">MVGELSQAGRMRDQRPTGYWWAALPDEERPDDPQTRALIADR</sequence>
<dbReference type="EMBL" id="JANUBB010000007">
    <property type="protein sequence ID" value="MCS3952015.1"/>
    <property type="molecule type" value="Genomic_DNA"/>
</dbReference>
<feature type="region of interest" description="Disordered" evidence="1">
    <location>
        <begin position="23"/>
        <end position="42"/>
    </location>
</feature>
<evidence type="ECO:0000313" key="3">
    <source>
        <dbReference type="Proteomes" id="UP001155010"/>
    </source>
</evidence>
<protein>
    <submittedName>
        <fullName evidence="2">Uncharacterized protein</fullName>
    </submittedName>
</protein>
<feature type="compositionally biased region" description="Basic and acidic residues" evidence="1">
    <location>
        <begin position="31"/>
        <end position="42"/>
    </location>
</feature>
<comment type="caution">
    <text evidence="2">The sequence shown here is derived from an EMBL/GenBank/DDBJ whole genome shotgun (WGS) entry which is preliminary data.</text>
</comment>
<organism evidence="2 3">
    <name type="scientific">Salinibacter ruber</name>
    <dbReference type="NCBI Taxonomy" id="146919"/>
    <lineage>
        <taxon>Bacteria</taxon>
        <taxon>Pseudomonadati</taxon>
        <taxon>Rhodothermota</taxon>
        <taxon>Rhodothermia</taxon>
        <taxon>Rhodothermales</taxon>
        <taxon>Salinibacteraceae</taxon>
        <taxon>Salinibacter</taxon>
    </lineage>
</organism>